<keyword evidence="1" id="KW-0805">Transcription regulation</keyword>
<reference evidence="5 6" key="1">
    <citation type="journal article" date="2015" name="Genome Announc.">
        <title>Expanding the biotechnology potential of lactobacilli through comparative genomics of 213 strains and associated genera.</title>
        <authorList>
            <person name="Sun Z."/>
            <person name="Harris H.M."/>
            <person name="McCann A."/>
            <person name="Guo C."/>
            <person name="Argimon S."/>
            <person name="Zhang W."/>
            <person name="Yang X."/>
            <person name="Jeffery I.B."/>
            <person name="Cooney J.C."/>
            <person name="Kagawa T.F."/>
            <person name="Liu W."/>
            <person name="Song Y."/>
            <person name="Salvetti E."/>
            <person name="Wrobel A."/>
            <person name="Rasinkangas P."/>
            <person name="Parkhill J."/>
            <person name="Rea M.C."/>
            <person name="O'Sullivan O."/>
            <person name="Ritari J."/>
            <person name="Douillard F.P."/>
            <person name="Paul Ross R."/>
            <person name="Yang R."/>
            <person name="Briner A.E."/>
            <person name="Felis G.E."/>
            <person name="de Vos W.M."/>
            <person name="Barrangou R."/>
            <person name="Klaenhammer T.R."/>
            <person name="Caufield P.W."/>
            <person name="Cui Y."/>
            <person name="Zhang H."/>
            <person name="O'Toole P.W."/>
        </authorList>
    </citation>
    <scope>NUCLEOTIDE SEQUENCE [LARGE SCALE GENOMIC DNA]</scope>
    <source>
        <strain evidence="5 6">DSM 20452</strain>
    </source>
</reference>
<dbReference type="SUPFAM" id="SSF53822">
    <property type="entry name" value="Periplasmic binding protein-like I"/>
    <property type="match status" value="1"/>
</dbReference>
<dbReference type="EMBL" id="AYYN01000128">
    <property type="protein sequence ID" value="KRM73898.1"/>
    <property type="molecule type" value="Genomic_DNA"/>
</dbReference>
<dbReference type="InterPro" id="IPR046335">
    <property type="entry name" value="LacI/GalR-like_sensor"/>
</dbReference>
<keyword evidence="3" id="KW-0804">Transcription</keyword>
<dbReference type="GO" id="GO:0003700">
    <property type="term" value="F:DNA-binding transcription factor activity"/>
    <property type="evidence" value="ECO:0007669"/>
    <property type="project" value="InterPro"/>
</dbReference>
<dbReference type="CDD" id="cd01541">
    <property type="entry name" value="PBP1_AraR"/>
    <property type="match status" value="1"/>
</dbReference>
<evidence type="ECO:0000256" key="1">
    <source>
        <dbReference type="ARBA" id="ARBA00023015"/>
    </source>
</evidence>
<dbReference type="PANTHER" id="PTHR30146">
    <property type="entry name" value="LACI-RELATED TRANSCRIPTIONAL REPRESSOR"/>
    <property type="match status" value="1"/>
</dbReference>
<dbReference type="PRINTS" id="PR00035">
    <property type="entry name" value="HTHGNTR"/>
</dbReference>
<dbReference type="InterPro" id="IPR036390">
    <property type="entry name" value="WH_DNA-bd_sf"/>
</dbReference>
<evidence type="ECO:0000259" key="4">
    <source>
        <dbReference type="PROSITE" id="PS50949"/>
    </source>
</evidence>
<sequence>MSSKYEAVKNALKKDILAGKFPIDAKLPTESKLMQQFEVSRHTVRRAVSDLENEHFIYKVQGGGMFVADWQKDWQAETKNKTVGVICTHIADYIFPKIISGIDKVLAQNGYTLILANTHNDHQRERSSLINMLDMKVAGLIIEPTQSALPNPNLDLYQEIKKRQIPTIFLNATYPDFDFPALVVNDKPAEKQLIEHLFIQGHHNILGIFQVDDQQGVARMNGYLEAYQNNSKYALDSQIIMYHASDPLELLEKKVLDHLNSPTPPTALACYNDELAIRLMDLLKRNNYQIPNDISVVGFDNYEITKYLDPSLTTMNHAKEKMGACAAEMITQMILKKAKFETKIYEAEFISRASTATK</sequence>
<dbReference type="PROSITE" id="PS50949">
    <property type="entry name" value="HTH_GNTR"/>
    <property type="match status" value="1"/>
</dbReference>
<comment type="caution">
    <text evidence="5">The sequence shown here is derived from an EMBL/GenBank/DDBJ whole genome shotgun (WGS) entry which is preliminary data.</text>
</comment>
<dbReference type="Proteomes" id="UP000051612">
    <property type="component" value="Unassembled WGS sequence"/>
</dbReference>
<organism evidence="5 6">
    <name type="scientific">Ligilactobacillus murinus DSM 20452 = NBRC 14221</name>
    <dbReference type="NCBI Taxonomy" id="1423772"/>
    <lineage>
        <taxon>Bacteria</taxon>
        <taxon>Bacillati</taxon>
        <taxon>Bacillota</taxon>
        <taxon>Bacilli</taxon>
        <taxon>Lactobacillales</taxon>
        <taxon>Lactobacillaceae</taxon>
        <taxon>Ligilactobacillus</taxon>
    </lineage>
</organism>
<dbReference type="SUPFAM" id="SSF46785">
    <property type="entry name" value="Winged helix' DNA-binding domain"/>
    <property type="match status" value="1"/>
</dbReference>
<dbReference type="AlphaFoldDB" id="A0A0R2B494"/>
<dbReference type="SMART" id="SM00345">
    <property type="entry name" value="HTH_GNTR"/>
    <property type="match status" value="1"/>
</dbReference>
<dbReference type="PANTHER" id="PTHR30146:SF150">
    <property type="entry name" value="ARABINOSE METABOLISM TRANSCRIPTIONAL REPRESSOR"/>
    <property type="match status" value="1"/>
</dbReference>
<dbReference type="CDD" id="cd07377">
    <property type="entry name" value="WHTH_GntR"/>
    <property type="match status" value="1"/>
</dbReference>
<dbReference type="Gene3D" id="1.10.10.10">
    <property type="entry name" value="Winged helix-like DNA-binding domain superfamily/Winged helix DNA-binding domain"/>
    <property type="match status" value="1"/>
</dbReference>
<dbReference type="Pfam" id="PF13377">
    <property type="entry name" value="Peripla_BP_3"/>
    <property type="match status" value="1"/>
</dbReference>
<feature type="domain" description="HTH gntR-type" evidence="4">
    <location>
        <begin position="2"/>
        <end position="70"/>
    </location>
</feature>
<name>A0A0R2B494_9LACO</name>
<evidence type="ECO:0000256" key="3">
    <source>
        <dbReference type="ARBA" id="ARBA00023163"/>
    </source>
</evidence>
<evidence type="ECO:0000313" key="6">
    <source>
        <dbReference type="Proteomes" id="UP000051612"/>
    </source>
</evidence>
<evidence type="ECO:0000256" key="2">
    <source>
        <dbReference type="ARBA" id="ARBA00023125"/>
    </source>
</evidence>
<proteinExistence type="predicted"/>
<dbReference type="InterPro" id="IPR036388">
    <property type="entry name" value="WH-like_DNA-bd_sf"/>
</dbReference>
<dbReference type="InterPro" id="IPR000524">
    <property type="entry name" value="Tscrpt_reg_HTH_GntR"/>
</dbReference>
<dbReference type="PATRIC" id="fig|1423772.3.peg.695"/>
<accession>A0A0R2B494</accession>
<gene>
    <name evidence="5" type="ORF">FC48_GL000633</name>
</gene>
<protein>
    <submittedName>
        <fullName evidence="5">Arabinose operon repressor</fullName>
    </submittedName>
</protein>
<keyword evidence="2" id="KW-0238">DNA-binding</keyword>
<dbReference type="InterPro" id="IPR028082">
    <property type="entry name" value="Peripla_BP_I"/>
</dbReference>
<dbReference type="InterPro" id="IPR033532">
    <property type="entry name" value="AraR_ligand_bind_dom"/>
</dbReference>
<dbReference type="RefSeq" id="WP_056959319.1">
    <property type="nucleotide sequence ID" value="NZ_AYYN01000128.1"/>
</dbReference>
<dbReference type="GO" id="GO:0000976">
    <property type="term" value="F:transcription cis-regulatory region binding"/>
    <property type="evidence" value="ECO:0007669"/>
    <property type="project" value="TreeGrafter"/>
</dbReference>
<dbReference type="Gene3D" id="3.40.50.2300">
    <property type="match status" value="2"/>
</dbReference>
<evidence type="ECO:0000313" key="5">
    <source>
        <dbReference type="EMBL" id="KRM73898.1"/>
    </source>
</evidence>
<dbReference type="Pfam" id="PF00392">
    <property type="entry name" value="GntR"/>
    <property type="match status" value="1"/>
</dbReference>